<dbReference type="EMBL" id="JAAIYO010000017">
    <property type="protein sequence ID" value="MBE4753239.1"/>
    <property type="molecule type" value="Genomic_DNA"/>
</dbReference>
<name>A0ABR9PZC5_9BACT</name>
<reference evidence="2 3" key="1">
    <citation type="submission" date="2020-02" db="EMBL/GenBank/DDBJ databases">
        <authorList>
            <person name="Babadi Z.K."/>
            <person name="Risdian C."/>
            <person name="Ebrahimipour G.H."/>
            <person name="Wink J."/>
        </authorList>
    </citation>
    <scope>NUCLEOTIDE SEQUENCE [LARGE SCALE GENOMIC DNA]</scope>
    <source>
        <strain evidence="2 3">ZKHCc1 1396</strain>
    </source>
</reference>
<gene>
    <name evidence="2" type="ORF">G4177_34325</name>
</gene>
<feature type="region of interest" description="Disordered" evidence="1">
    <location>
        <begin position="1"/>
        <end position="20"/>
    </location>
</feature>
<proteinExistence type="predicted"/>
<evidence type="ECO:0000313" key="2">
    <source>
        <dbReference type="EMBL" id="MBE4753239.1"/>
    </source>
</evidence>
<accession>A0ABR9PZC5</accession>
<dbReference type="Proteomes" id="UP001516472">
    <property type="component" value="Unassembled WGS sequence"/>
</dbReference>
<comment type="caution">
    <text evidence="2">The sequence shown here is derived from an EMBL/GenBank/DDBJ whole genome shotgun (WGS) entry which is preliminary data.</text>
</comment>
<keyword evidence="3" id="KW-1185">Reference proteome</keyword>
<dbReference type="RefSeq" id="WP_193430395.1">
    <property type="nucleotide sequence ID" value="NZ_CBCSIP010000030.1"/>
</dbReference>
<evidence type="ECO:0008006" key="4">
    <source>
        <dbReference type="Google" id="ProtNLM"/>
    </source>
</evidence>
<protein>
    <recommendedName>
        <fullName evidence="4">DUF2381 family protein</fullName>
    </recommendedName>
</protein>
<evidence type="ECO:0000313" key="3">
    <source>
        <dbReference type="Proteomes" id="UP001516472"/>
    </source>
</evidence>
<organism evidence="2 3">
    <name type="scientific">Corallococcus soli</name>
    <dbReference type="NCBI Taxonomy" id="2710757"/>
    <lineage>
        <taxon>Bacteria</taxon>
        <taxon>Pseudomonadati</taxon>
        <taxon>Myxococcota</taxon>
        <taxon>Myxococcia</taxon>
        <taxon>Myxococcales</taxon>
        <taxon>Cystobacterineae</taxon>
        <taxon>Myxococcaceae</taxon>
        <taxon>Corallococcus</taxon>
    </lineage>
</organism>
<evidence type="ECO:0000256" key="1">
    <source>
        <dbReference type="SAM" id="MobiDB-lite"/>
    </source>
</evidence>
<sequence length="204" mass="21650">MRRTSPSPLPEASASSSPQGSRARFWAARLVLLVACASVVATSQPTSDDVFSNEHVGEPLRLTTEAPRVTRRLVVRASAPKPPSKQAEGELVVRARARWTPADPGQTVNPWLKVILTQGTNSTSGPRASAVLEPGETSTVEGNTILFSDCNLQSACVWTVDVTFEVQANVGAGTVELDWTAQAGVRVVDTDEVPKGFSVSVSEP</sequence>